<evidence type="ECO:0000256" key="11">
    <source>
        <dbReference type="ARBA" id="ARBA00022989"/>
    </source>
</evidence>
<sequence>MMGLIFLLMFYFMFIKKVDKNLILINYIFTITCGYFYMVFNFPLNMINLWMNIYYMFSMDLYSFGLILLTGLILELMLLTSVKIFLKNNLLYMYIMNMLLLILILCFSSINLMLFYVMFESSLIPVFMLIMGWGFQVDRIQAGFYMMLYTLIGSMPLFFMIIYLYMNNNSLMMNLLKINQFSFLIYIFLVLAFLIKMPMYFVHLWLPKAHVEAPVMGSMILAGIMLKLGSYGLMRILLMMVSMSMKFNKIIIIISLMGGLYSSLMCLCQIDMKMLVAYSSVVHMSLLMSGMMTLFNWGMFGGYLMMLSHGLCSSGMFCLVNINYERLMSRSLYINKGLINYFPSFSLMWFLLCSSNMSFPPSLNLFSEILLLNSVIIWSKLIMLILMVILFLSASYTLYLYSYSQHGKMNSFSNLNESINILENFLILFHWIPLNGLYLFLYFYL</sequence>
<evidence type="ECO:0000256" key="9">
    <source>
        <dbReference type="ARBA" id="ARBA00022967"/>
    </source>
</evidence>
<evidence type="ECO:0000313" key="20">
    <source>
        <dbReference type="EMBL" id="AZL93381.1"/>
    </source>
</evidence>
<feature type="transmembrane region" description="Helical" evidence="17">
    <location>
        <begin position="250"/>
        <end position="268"/>
    </location>
</feature>
<dbReference type="Pfam" id="PF00361">
    <property type="entry name" value="Proton_antipo_M"/>
    <property type="match status" value="1"/>
</dbReference>
<keyword evidence="10 17" id="KW-0249">Electron transport</keyword>
<dbReference type="GO" id="GO:0003954">
    <property type="term" value="F:NADH dehydrogenase activity"/>
    <property type="evidence" value="ECO:0007669"/>
    <property type="project" value="TreeGrafter"/>
</dbReference>
<evidence type="ECO:0000256" key="2">
    <source>
        <dbReference type="ARBA" id="ARBA00004225"/>
    </source>
</evidence>
<comment type="similarity">
    <text evidence="3 17">Belongs to the complex I subunit 4 family.</text>
</comment>
<dbReference type="EMBL" id="MG923506">
    <property type="protein sequence ID" value="AZL93381.1"/>
    <property type="molecule type" value="Genomic_DNA"/>
</dbReference>
<feature type="transmembrane region" description="Helical" evidence="17">
    <location>
        <begin position="377"/>
        <end position="401"/>
    </location>
</feature>
<protein>
    <recommendedName>
        <fullName evidence="5 17">NADH-ubiquinone oxidoreductase chain 4</fullName>
        <ecNumber evidence="4 17">7.1.1.2</ecNumber>
    </recommendedName>
</protein>
<keyword evidence="7 17" id="KW-0679">Respiratory chain</keyword>
<feature type="transmembrane region" description="Helical" evidence="17">
    <location>
        <begin position="338"/>
        <end position="357"/>
    </location>
</feature>
<dbReference type="InterPro" id="IPR001750">
    <property type="entry name" value="ND/Mrp_TM"/>
</dbReference>
<keyword evidence="13 17" id="KW-0830">Ubiquinone</keyword>
<evidence type="ECO:0000256" key="15">
    <source>
        <dbReference type="ARBA" id="ARBA00023136"/>
    </source>
</evidence>
<feature type="domain" description="NADH:quinone oxidoreductase/Mrp antiporter transmembrane" evidence="18">
    <location>
        <begin position="110"/>
        <end position="389"/>
    </location>
</feature>
<dbReference type="InterPro" id="IPR000260">
    <property type="entry name" value="NADH4_N"/>
</dbReference>
<accession>A0A3Q8UA85</accession>
<evidence type="ECO:0000256" key="14">
    <source>
        <dbReference type="ARBA" id="ARBA00023128"/>
    </source>
</evidence>
<dbReference type="GO" id="GO:0015990">
    <property type="term" value="P:electron transport coupled proton transport"/>
    <property type="evidence" value="ECO:0007669"/>
    <property type="project" value="TreeGrafter"/>
</dbReference>
<keyword evidence="15 17" id="KW-0472">Membrane</keyword>
<evidence type="ECO:0000256" key="7">
    <source>
        <dbReference type="ARBA" id="ARBA00022660"/>
    </source>
</evidence>
<proteinExistence type="inferred from homology"/>
<evidence type="ECO:0000256" key="17">
    <source>
        <dbReference type="RuleBase" id="RU003297"/>
    </source>
</evidence>
<dbReference type="PANTHER" id="PTHR43507">
    <property type="entry name" value="NADH-UBIQUINONE OXIDOREDUCTASE CHAIN 4"/>
    <property type="match status" value="1"/>
</dbReference>
<evidence type="ECO:0000256" key="5">
    <source>
        <dbReference type="ARBA" id="ARBA00021006"/>
    </source>
</evidence>
<name>A0A3Q8UA85_9HYME</name>
<feature type="transmembrane region" description="Helical" evidence="17">
    <location>
        <begin position="52"/>
        <end position="79"/>
    </location>
</feature>
<reference evidence="20" key="1">
    <citation type="journal article" date="2018" name="Mol. Phylogenet. Evol.">
        <title>Mitochondrial phylogenomics of the Hymenoptera.</title>
        <authorList>
            <person name="Tang P."/>
            <person name="Zhu J.C."/>
            <person name="Zheng B.Y."/>
            <person name="Wei S.J."/>
            <person name="Sharkey M."/>
            <person name="Chen X.X."/>
            <person name="Vogler A.P."/>
        </authorList>
    </citation>
    <scope>NUCLEOTIDE SEQUENCE</scope>
</reference>
<keyword evidence="14 17" id="KW-0496">Mitochondrion</keyword>
<feature type="transmembrane region" description="Helical" evidence="17">
    <location>
        <begin position="142"/>
        <end position="165"/>
    </location>
</feature>
<evidence type="ECO:0000259" key="18">
    <source>
        <dbReference type="Pfam" id="PF00361"/>
    </source>
</evidence>
<feature type="transmembrane region" description="Helical" evidence="17">
    <location>
        <begin position="421"/>
        <end position="444"/>
    </location>
</feature>
<evidence type="ECO:0000259" key="19">
    <source>
        <dbReference type="Pfam" id="PF01059"/>
    </source>
</evidence>
<dbReference type="Pfam" id="PF01059">
    <property type="entry name" value="Oxidored_q5_N"/>
    <property type="match status" value="1"/>
</dbReference>
<evidence type="ECO:0000256" key="8">
    <source>
        <dbReference type="ARBA" id="ARBA00022692"/>
    </source>
</evidence>
<feature type="domain" description="NADH:ubiquinone oxidoreductase chain 4 N-terminal" evidence="19">
    <location>
        <begin position="1"/>
        <end position="107"/>
    </location>
</feature>
<keyword evidence="11 17" id="KW-1133">Transmembrane helix</keyword>
<comment type="function">
    <text evidence="1">Core subunit of the mitochondrial membrane respiratory chain NADH dehydrogenase (Complex I) that is believed to belong to the minimal assembly required for catalysis. Complex I functions in the transfer of electrons from NADH to the respiratory chain. The immediate electron acceptor for the enzyme is believed to be ubiquinone.</text>
</comment>
<comment type="subcellular location">
    <subcellularLocation>
        <location evidence="2 17">Mitochondrion membrane</location>
        <topology evidence="2 17">Multi-pass membrane protein</topology>
    </subcellularLocation>
</comment>
<comment type="catalytic activity">
    <reaction evidence="16 17">
        <text>a ubiquinone + NADH + 5 H(+)(in) = a ubiquinol + NAD(+) + 4 H(+)(out)</text>
        <dbReference type="Rhea" id="RHEA:29091"/>
        <dbReference type="Rhea" id="RHEA-COMP:9565"/>
        <dbReference type="Rhea" id="RHEA-COMP:9566"/>
        <dbReference type="ChEBI" id="CHEBI:15378"/>
        <dbReference type="ChEBI" id="CHEBI:16389"/>
        <dbReference type="ChEBI" id="CHEBI:17976"/>
        <dbReference type="ChEBI" id="CHEBI:57540"/>
        <dbReference type="ChEBI" id="CHEBI:57945"/>
        <dbReference type="EC" id="7.1.1.2"/>
    </reaction>
</comment>
<evidence type="ECO:0000256" key="12">
    <source>
        <dbReference type="ARBA" id="ARBA00023027"/>
    </source>
</evidence>
<dbReference type="InterPro" id="IPR003918">
    <property type="entry name" value="NADH_UbQ_OxRdtase"/>
</dbReference>
<feature type="transmembrane region" description="Helical" evidence="17">
    <location>
        <begin position="275"/>
        <end position="297"/>
    </location>
</feature>
<keyword evidence="8 17" id="KW-0812">Transmembrane</keyword>
<dbReference type="GO" id="GO:0042773">
    <property type="term" value="P:ATP synthesis coupled electron transport"/>
    <property type="evidence" value="ECO:0007669"/>
    <property type="project" value="InterPro"/>
</dbReference>
<evidence type="ECO:0000256" key="10">
    <source>
        <dbReference type="ARBA" id="ARBA00022982"/>
    </source>
</evidence>
<organism evidence="20">
    <name type="scientific">Pimpla luctuosa</name>
    <dbReference type="NCBI Taxonomy" id="495389"/>
    <lineage>
        <taxon>Eukaryota</taxon>
        <taxon>Metazoa</taxon>
        <taxon>Ecdysozoa</taxon>
        <taxon>Arthropoda</taxon>
        <taxon>Hexapoda</taxon>
        <taxon>Insecta</taxon>
        <taxon>Pterygota</taxon>
        <taxon>Neoptera</taxon>
        <taxon>Endopterygota</taxon>
        <taxon>Hymenoptera</taxon>
        <taxon>Apocrita</taxon>
        <taxon>Ichneumonoidea</taxon>
        <taxon>Ichneumonidae</taxon>
        <taxon>Pimplinae</taxon>
        <taxon>Pimplini</taxon>
        <taxon>Pimpla</taxon>
    </lineage>
</organism>
<comment type="function">
    <text evidence="17">Core subunit of the mitochondrial membrane respiratory chain NADH dehydrogenase (Complex I) which catalyzes electron transfer from NADH through the respiratory chain, using ubiquinone as an electron acceptor. Essential for the catalytic activity and assembly of complex I.</text>
</comment>
<evidence type="ECO:0000256" key="3">
    <source>
        <dbReference type="ARBA" id="ARBA00009025"/>
    </source>
</evidence>
<dbReference type="EC" id="7.1.1.2" evidence="4 17"/>
<dbReference type="PANTHER" id="PTHR43507:SF20">
    <property type="entry name" value="NADH-UBIQUINONE OXIDOREDUCTASE CHAIN 4"/>
    <property type="match status" value="1"/>
</dbReference>
<feature type="transmembrane region" description="Helical" evidence="17">
    <location>
        <begin position="21"/>
        <end position="40"/>
    </location>
</feature>
<dbReference type="GO" id="GO:0048039">
    <property type="term" value="F:ubiquinone binding"/>
    <property type="evidence" value="ECO:0007669"/>
    <property type="project" value="TreeGrafter"/>
</dbReference>
<feature type="transmembrane region" description="Helical" evidence="17">
    <location>
        <begin position="91"/>
        <end position="110"/>
    </location>
</feature>
<geneLocation type="mitochondrion" evidence="20"/>
<evidence type="ECO:0000256" key="1">
    <source>
        <dbReference type="ARBA" id="ARBA00003257"/>
    </source>
</evidence>
<feature type="transmembrane region" description="Helical" evidence="17">
    <location>
        <begin position="116"/>
        <end position="135"/>
    </location>
</feature>
<dbReference type="PRINTS" id="PR01437">
    <property type="entry name" value="NUOXDRDTASE4"/>
</dbReference>
<evidence type="ECO:0000256" key="16">
    <source>
        <dbReference type="ARBA" id="ARBA00049551"/>
    </source>
</evidence>
<evidence type="ECO:0000256" key="4">
    <source>
        <dbReference type="ARBA" id="ARBA00012944"/>
    </source>
</evidence>
<keyword evidence="6 17" id="KW-0813">Transport</keyword>
<keyword evidence="12 17" id="KW-0520">NAD</keyword>
<dbReference type="GO" id="GO:0031966">
    <property type="term" value="C:mitochondrial membrane"/>
    <property type="evidence" value="ECO:0007669"/>
    <property type="project" value="UniProtKB-SubCell"/>
</dbReference>
<keyword evidence="9" id="KW-1278">Translocase</keyword>
<dbReference type="GO" id="GO:0008137">
    <property type="term" value="F:NADH dehydrogenase (ubiquinone) activity"/>
    <property type="evidence" value="ECO:0007669"/>
    <property type="project" value="UniProtKB-UniRule"/>
</dbReference>
<feature type="transmembrane region" description="Helical" evidence="17">
    <location>
        <begin position="218"/>
        <end position="238"/>
    </location>
</feature>
<feature type="transmembrane region" description="Helical" evidence="17">
    <location>
        <begin position="185"/>
        <end position="206"/>
    </location>
</feature>
<dbReference type="AlphaFoldDB" id="A0A3Q8UA85"/>
<evidence type="ECO:0000256" key="13">
    <source>
        <dbReference type="ARBA" id="ARBA00023075"/>
    </source>
</evidence>
<feature type="transmembrane region" description="Helical" evidence="17">
    <location>
        <begin position="303"/>
        <end position="322"/>
    </location>
</feature>
<gene>
    <name evidence="20" type="primary">nad4</name>
</gene>
<evidence type="ECO:0000256" key="6">
    <source>
        <dbReference type="ARBA" id="ARBA00022448"/>
    </source>
</evidence>